<dbReference type="SUPFAM" id="SSF52172">
    <property type="entry name" value="CheY-like"/>
    <property type="match status" value="1"/>
</dbReference>
<reference evidence="8" key="1">
    <citation type="submission" date="2022-12" db="EMBL/GenBank/DDBJ databases">
        <title>Phocaeicola acetigenes sp. nov., isolated feces from a healthy human.</title>
        <authorList>
            <person name="Do H."/>
            <person name="Ha Y.B."/>
            <person name="Kim J.-S."/>
            <person name="Suh M.K."/>
            <person name="Kim H.S."/>
            <person name="Lee J.-S."/>
        </authorList>
    </citation>
    <scope>NUCLEOTIDE SEQUENCE</scope>
    <source>
        <strain evidence="8">KGMB11183</strain>
    </source>
</reference>
<dbReference type="RefSeq" id="WP_269877735.1">
    <property type="nucleotide sequence ID" value="NZ_JAPZVM010000004.1"/>
</dbReference>
<dbReference type="PROSITE" id="PS50110">
    <property type="entry name" value="RESPONSE_REGULATORY"/>
    <property type="match status" value="1"/>
</dbReference>
<feature type="domain" description="HTH luxR-type" evidence="6">
    <location>
        <begin position="147"/>
        <end position="212"/>
    </location>
</feature>
<organism evidence="8 9">
    <name type="scientific">Phocaeicola acetigenes</name>
    <dbReference type="NCBI Taxonomy" id="3016083"/>
    <lineage>
        <taxon>Bacteria</taxon>
        <taxon>Pseudomonadati</taxon>
        <taxon>Bacteroidota</taxon>
        <taxon>Bacteroidia</taxon>
        <taxon>Bacteroidales</taxon>
        <taxon>Bacteroidaceae</taxon>
        <taxon>Phocaeicola</taxon>
    </lineage>
</organism>
<dbReference type="InterPro" id="IPR036388">
    <property type="entry name" value="WH-like_DNA-bd_sf"/>
</dbReference>
<evidence type="ECO:0000259" key="6">
    <source>
        <dbReference type="PROSITE" id="PS50043"/>
    </source>
</evidence>
<dbReference type="PROSITE" id="PS50043">
    <property type="entry name" value="HTH_LUXR_2"/>
    <property type="match status" value="1"/>
</dbReference>
<dbReference type="PANTHER" id="PTHR43214">
    <property type="entry name" value="TWO-COMPONENT RESPONSE REGULATOR"/>
    <property type="match status" value="1"/>
</dbReference>
<feature type="modified residue" description="4-aspartylphosphate" evidence="5">
    <location>
        <position position="58"/>
    </location>
</feature>
<evidence type="ECO:0000256" key="1">
    <source>
        <dbReference type="ARBA" id="ARBA00022553"/>
    </source>
</evidence>
<dbReference type="SUPFAM" id="SSF46894">
    <property type="entry name" value="C-terminal effector domain of the bipartite response regulators"/>
    <property type="match status" value="1"/>
</dbReference>
<evidence type="ECO:0000256" key="4">
    <source>
        <dbReference type="ARBA" id="ARBA00023163"/>
    </source>
</evidence>
<dbReference type="Proteomes" id="UP001141933">
    <property type="component" value="Unassembled WGS sequence"/>
</dbReference>
<proteinExistence type="predicted"/>
<dbReference type="SMART" id="SM00448">
    <property type="entry name" value="REC"/>
    <property type="match status" value="1"/>
</dbReference>
<dbReference type="EMBL" id="JAPZVM010000004">
    <property type="protein sequence ID" value="MCZ8372531.1"/>
    <property type="molecule type" value="Genomic_DNA"/>
</dbReference>
<evidence type="ECO:0000256" key="2">
    <source>
        <dbReference type="ARBA" id="ARBA00023015"/>
    </source>
</evidence>
<name>A0ABT4PHK6_9BACT</name>
<evidence type="ECO:0000256" key="3">
    <source>
        <dbReference type="ARBA" id="ARBA00023125"/>
    </source>
</evidence>
<dbReference type="InterPro" id="IPR016032">
    <property type="entry name" value="Sig_transdc_resp-reg_C-effctor"/>
</dbReference>
<feature type="domain" description="Response regulatory" evidence="7">
    <location>
        <begin position="7"/>
        <end position="123"/>
    </location>
</feature>
<dbReference type="SMART" id="SM00421">
    <property type="entry name" value="HTH_LUXR"/>
    <property type="match status" value="1"/>
</dbReference>
<dbReference type="CDD" id="cd06170">
    <property type="entry name" value="LuxR_C_like"/>
    <property type="match status" value="1"/>
</dbReference>
<dbReference type="CDD" id="cd17535">
    <property type="entry name" value="REC_NarL-like"/>
    <property type="match status" value="1"/>
</dbReference>
<keyword evidence="1 5" id="KW-0597">Phosphoprotein</keyword>
<dbReference type="Pfam" id="PF00072">
    <property type="entry name" value="Response_reg"/>
    <property type="match status" value="1"/>
</dbReference>
<dbReference type="InterPro" id="IPR011006">
    <property type="entry name" value="CheY-like_superfamily"/>
</dbReference>
<dbReference type="Gene3D" id="1.10.10.10">
    <property type="entry name" value="Winged helix-like DNA-binding domain superfamily/Winged helix DNA-binding domain"/>
    <property type="match status" value="1"/>
</dbReference>
<comment type="caution">
    <text evidence="8">The sequence shown here is derived from an EMBL/GenBank/DDBJ whole genome shotgun (WGS) entry which is preliminary data.</text>
</comment>
<dbReference type="PRINTS" id="PR00038">
    <property type="entry name" value="HTHLUXR"/>
</dbReference>
<evidence type="ECO:0000256" key="5">
    <source>
        <dbReference type="PROSITE-ProRule" id="PRU00169"/>
    </source>
</evidence>
<keyword evidence="2" id="KW-0805">Transcription regulation</keyword>
<dbReference type="Gene3D" id="3.40.50.2300">
    <property type="match status" value="1"/>
</dbReference>
<accession>A0ABT4PHK6</accession>
<dbReference type="InterPro" id="IPR000792">
    <property type="entry name" value="Tscrpt_reg_LuxR_C"/>
</dbReference>
<keyword evidence="9" id="KW-1185">Reference proteome</keyword>
<gene>
    <name evidence="8" type="ORF">O6P32_07380</name>
</gene>
<dbReference type="PROSITE" id="PS00622">
    <property type="entry name" value="HTH_LUXR_1"/>
    <property type="match status" value="1"/>
</dbReference>
<sequence>MKNKKATVLLVDDHALILQGLQSVISEMPEIGEVSLASSGNEVLLMLEKRSFDLYILDLELPDMDGLTLLKKISQRYPEAHIIVNTMHEEPWIVRKIMQQNLNGIVFKSSEVSELVDAVRIVLQGGIYFCREFKEFELQSAKRRKEMAESGMWLTQREKEVLKEIAVGKQTREIAECLHVSVNTVETHRKSLMMKLEARNAVDLVIKAIRLGLVQVER</sequence>
<dbReference type="InterPro" id="IPR001789">
    <property type="entry name" value="Sig_transdc_resp-reg_receiver"/>
</dbReference>
<evidence type="ECO:0000259" key="7">
    <source>
        <dbReference type="PROSITE" id="PS50110"/>
    </source>
</evidence>
<dbReference type="InterPro" id="IPR039420">
    <property type="entry name" value="WalR-like"/>
</dbReference>
<dbReference type="InterPro" id="IPR058245">
    <property type="entry name" value="NreC/VraR/RcsB-like_REC"/>
</dbReference>
<keyword evidence="3" id="KW-0238">DNA-binding</keyword>
<keyword evidence="4" id="KW-0804">Transcription</keyword>
<evidence type="ECO:0000313" key="8">
    <source>
        <dbReference type="EMBL" id="MCZ8372531.1"/>
    </source>
</evidence>
<evidence type="ECO:0000313" key="9">
    <source>
        <dbReference type="Proteomes" id="UP001141933"/>
    </source>
</evidence>
<dbReference type="PANTHER" id="PTHR43214:SF41">
    <property type="entry name" value="NITRATE_NITRITE RESPONSE REGULATOR PROTEIN NARP"/>
    <property type="match status" value="1"/>
</dbReference>
<dbReference type="Pfam" id="PF00196">
    <property type="entry name" value="GerE"/>
    <property type="match status" value="1"/>
</dbReference>
<protein>
    <submittedName>
        <fullName evidence="8">Response regulator transcription factor</fullName>
    </submittedName>
</protein>